<dbReference type="PANTHER" id="PTHR30346:SF29">
    <property type="entry name" value="LYSR SUBSTRATE-BINDING"/>
    <property type="match status" value="1"/>
</dbReference>
<evidence type="ECO:0000256" key="2">
    <source>
        <dbReference type="ARBA" id="ARBA00023015"/>
    </source>
</evidence>
<name>A0A222VK15_9PSEU</name>
<reference evidence="5 6" key="1">
    <citation type="submission" date="2016-10" db="EMBL/GenBank/DDBJ databases">
        <authorList>
            <person name="de Groot N.N."/>
        </authorList>
    </citation>
    <scope>NUCLEOTIDE SEQUENCE [LARGE SCALE GENOMIC DNA]</scope>
    <source>
        <strain evidence="5 6">CGMCC 4.5506</strain>
    </source>
</reference>
<dbReference type="SUPFAM" id="SSF46785">
    <property type="entry name" value="Winged helix' DNA-binding domain"/>
    <property type="match status" value="1"/>
</dbReference>
<protein>
    <submittedName>
        <fullName evidence="5">DNA-binding transcriptional regulator, LysR family</fullName>
    </submittedName>
</protein>
<accession>A0A222VK15</accession>
<organism evidence="5 6">
    <name type="scientific">Prauserella marina</name>
    <dbReference type="NCBI Taxonomy" id="530584"/>
    <lineage>
        <taxon>Bacteria</taxon>
        <taxon>Bacillati</taxon>
        <taxon>Actinomycetota</taxon>
        <taxon>Actinomycetes</taxon>
        <taxon>Pseudonocardiales</taxon>
        <taxon>Pseudonocardiaceae</taxon>
        <taxon>Prauserella</taxon>
    </lineage>
</organism>
<dbReference type="KEGG" id="pmad:BAY61_03855"/>
<dbReference type="Pfam" id="PF00126">
    <property type="entry name" value="HTH_1"/>
    <property type="match status" value="1"/>
</dbReference>
<dbReference type="AlphaFoldDB" id="A0A222VK15"/>
<dbReference type="SUPFAM" id="SSF53850">
    <property type="entry name" value="Periplasmic binding protein-like II"/>
    <property type="match status" value="1"/>
</dbReference>
<dbReference type="InterPro" id="IPR000847">
    <property type="entry name" value="LysR_HTH_N"/>
</dbReference>
<dbReference type="OrthoDB" id="4131546at2"/>
<keyword evidence="3 5" id="KW-0238">DNA-binding</keyword>
<sequence length="300" mass="31864">MLDLPRLRLLRAVVATGSIRASATLLGYTPSAVSQQLASLQRETGLRLVEKAGRGIEPTSAGRTLAEETEPLFAALSHVEGVVDDLREGRTGSLSIGYFSSAGGAWLPDVVGALSTEFPELRLDLRMTDGTGEAHGEPDIDLLVEDPLAQHADSVEVRHLIDDPYLAVLRDDDPLAALSEIPLAELAPRRWIDNEVKAGRCRQVLLSACAQAGFSPCFSVEAHDYRTAISFVETGIGITVIPELGIGELAKGLVAVPVIAPSPVRSVVVAVKKSMASHPAARRTVELLETRVSVSGRASP</sequence>
<evidence type="ECO:0000313" key="5">
    <source>
        <dbReference type="EMBL" id="SDD92029.1"/>
    </source>
</evidence>
<proteinExistence type="inferred from homology"/>
<gene>
    <name evidence="5" type="ORF">SAMN05421630_114132</name>
</gene>
<dbReference type="GO" id="GO:0003700">
    <property type="term" value="F:DNA-binding transcription factor activity"/>
    <property type="evidence" value="ECO:0007669"/>
    <property type="project" value="InterPro"/>
</dbReference>
<evidence type="ECO:0000256" key="4">
    <source>
        <dbReference type="ARBA" id="ARBA00023163"/>
    </source>
</evidence>
<dbReference type="Gene3D" id="3.40.190.10">
    <property type="entry name" value="Periplasmic binding protein-like II"/>
    <property type="match status" value="2"/>
</dbReference>
<dbReference type="STRING" id="530584.SAMN05421630_114132"/>
<dbReference type="InterPro" id="IPR036388">
    <property type="entry name" value="WH-like_DNA-bd_sf"/>
</dbReference>
<dbReference type="GO" id="GO:0032993">
    <property type="term" value="C:protein-DNA complex"/>
    <property type="evidence" value="ECO:0007669"/>
    <property type="project" value="TreeGrafter"/>
</dbReference>
<keyword evidence="2" id="KW-0805">Transcription regulation</keyword>
<evidence type="ECO:0000256" key="3">
    <source>
        <dbReference type="ARBA" id="ARBA00023125"/>
    </source>
</evidence>
<evidence type="ECO:0000256" key="1">
    <source>
        <dbReference type="ARBA" id="ARBA00009437"/>
    </source>
</evidence>
<dbReference type="InterPro" id="IPR036390">
    <property type="entry name" value="WH_DNA-bd_sf"/>
</dbReference>
<dbReference type="PANTHER" id="PTHR30346">
    <property type="entry name" value="TRANSCRIPTIONAL DUAL REGULATOR HCAR-RELATED"/>
    <property type="match status" value="1"/>
</dbReference>
<dbReference type="PROSITE" id="PS50931">
    <property type="entry name" value="HTH_LYSR"/>
    <property type="match status" value="1"/>
</dbReference>
<dbReference type="GO" id="GO:0003677">
    <property type="term" value="F:DNA binding"/>
    <property type="evidence" value="ECO:0007669"/>
    <property type="project" value="UniProtKB-KW"/>
</dbReference>
<comment type="similarity">
    <text evidence="1">Belongs to the LysR transcriptional regulatory family.</text>
</comment>
<dbReference type="Proteomes" id="UP000199494">
    <property type="component" value="Unassembled WGS sequence"/>
</dbReference>
<dbReference type="RefSeq" id="WP_091810495.1">
    <property type="nucleotide sequence ID" value="NZ_CP016353.1"/>
</dbReference>
<keyword evidence="6" id="KW-1185">Reference proteome</keyword>
<dbReference type="Pfam" id="PF03466">
    <property type="entry name" value="LysR_substrate"/>
    <property type="match status" value="1"/>
</dbReference>
<dbReference type="InterPro" id="IPR005119">
    <property type="entry name" value="LysR_subst-bd"/>
</dbReference>
<evidence type="ECO:0000313" key="6">
    <source>
        <dbReference type="Proteomes" id="UP000199494"/>
    </source>
</evidence>
<dbReference type="EMBL" id="FMZE01000014">
    <property type="protein sequence ID" value="SDD92029.1"/>
    <property type="molecule type" value="Genomic_DNA"/>
</dbReference>
<dbReference type="Gene3D" id="1.10.10.10">
    <property type="entry name" value="Winged helix-like DNA-binding domain superfamily/Winged helix DNA-binding domain"/>
    <property type="match status" value="1"/>
</dbReference>
<keyword evidence="4" id="KW-0804">Transcription</keyword>